<protein>
    <submittedName>
        <fullName evidence="3">Uncharacterized protein</fullName>
    </submittedName>
</protein>
<evidence type="ECO:0000256" key="2">
    <source>
        <dbReference type="SAM" id="MobiDB-lite"/>
    </source>
</evidence>
<dbReference type="AlphaFoldDB" id="A0A4S8QHG9"/>
<gene>
    <name evidence="3" type="ORF">BGAL_0793g00010</name>
</gene>
<accession>A0A4S8QHG9</accession>
<organism evidence="3 4">
    <name type="scientific">Botrytis galanthina</name>
    <dbReference type="NCBI Taxonomy" id="278940"/>
    <lineage>
        <taxon>Eukaryota</taxon>
        <taxon>Fungi</taxon>
        <taxon>Dikarya</taxon>
        <taxon>Ascomycota</taxon>
        <taxon>Pezizomycotina</taxon>
        <taxon>Leotiomycetes</taxon>
        <taxon>Helotiales</taxon>
        <taxon>Sclerotiniaceae</taxon>
        <taxon>Botrytis</taxon>
    </lineage>
</organism>
<reference evidence="3 4" key="1">
    <citation type="submission" date="2017-12" db="EMBL/GenBank/DDBJ databases">
        <title>Comparative genomics of Botrytis spp.</title>
        <authorList>
            <person name="Valero-Jimenez C.A."/>
            <person name="Tapia P."/>
            <person name="Veloso J."/>
            <person name="Silva-Moreno E."/>
            <person name="Staats M."/>
            <person name="Valdes J.H."/>
            <person name="Van Kan J.A.L."/>
        </authorList>
    </citation>
    <scope>NUCLEOTIDE SEQUENCE [LARGE SCALE GENOMIC DNA]</scope>
    <source>
        <strain evidence="3 4">MUCL435</strain>
    </source>
</reference>
<dbReference type="EMBL" id="PQXL01000788">
    <property type="protein sequence ID" value="THV43958.1"/>
    <property type="molecule type" value="Genomic_DNA"/>
</dbReference>
<name>A0A4S8QHG9_9HELO</name>
<sequence>MSNTDQTPHQKRRGDYIINAERERENDERYEDLENEFQAGKRDWREVEKKFNLQINELREELGRYQRRLDDVSNQLRVTERTKLDLETELYFKKREIAELNEKVAKSEKNTYDYQRTRANLDVMAQYIEESRARWVEEDRRNKWDGFVAKDTWGRSFLVLKWGHLLWEAASGIAQFVLAIRGEKRASKEE</sequence>
<feature type="region of interest" description="Disordered" evidence="2">
    <location>
        <begin position="1"/>
        <end position="30"/>
    </location>
</feature>
<comment type="caution">
    <text evidence="3">The sequence shown here is derived from an EMBL/GenBank/DDBJ whole genome shotgun (WGS) entry which is preliminary data.</text>
</comment>
<evidence type="ECO:0000313" key="3">
    <source>
        <dbReference type="EMBL" id="THV43958.1"/>
    </source>
</evidence>
<dbReference type="Proteomes" id="UP000308671">
    <property type="component" value="Unassembled WGS sequence"/>
</dbReference>
<evidence type="ECO:0000313" key="4">
    <source>
        <dbReference type="Proteomes" id="UP000308671"/>
    </source>
</evidence>
<feature type="coiled-coil region" evidence="1">
    <location>
        <begin position="30"/>
        <end position="110"/>
    </location>
</feature>
<keyword evidence="1" id="KW-0175">Coiled coil</keyword>
<keyword evidence="4" id="KW-1185">Reference proteome</keyword>
<evidence type="ECO:0000256" key="1">
    <source>
        <dbReference type="SAM" id="Coils"/>
    </source>
</evidence>
<proteinExistence type="predicted"/>